<dbReference type="GeneID" id="36627469"/>
<accession>A0A2T4AE36</accession>
<protein>
    <recommendedName>
        <fullName evidence="4">Secreted protein</fullName>
    </recommendedName>
</protein>
<dbReference type="Proteomes" id="UP000241690">
    <property type="component" value="Unassembled WGS sequence"/>
</dbReference>
<feature type="signal peptide" evidence="1">
    <location>
        <begin position="1"/>
        <end position="26"/>
    </location>
</feature>
<organism evidence="2 3">
    <name type="scientific">Trichoderma harzianum CBS 226.95</name>
    <dbReference type="NCBI Taxonomy" id="983964"/>
    <lineage>
        <taxon>Eukaryota</taxon>
        <taxon>Fungi</taxon>
        <taxon>Dikarya</taxon>
        <taxon>Ascomycota</taxon>
        <taxon>Pezizomycotina</taxon>
        <taxon>Sordariomycetes</taxon>
        <taxon>Hypocreomycetidae</taxon>
        <taxon>Hypocreales</taxon>
        <taxon>Hypocreaceae</taxon>
        <taxon>Trichoderma</taxon>
    </lineage>
</organism>
<evidence type="ECO:0000256" key="1">
    <source>
        <dbReference type="SAM" id="SignalP"/>
    </source>
</evidence>
<feature type="chain" id="PRO_5015704768" description="Secreted protein" evidence="1">
    <location>
        <begin position="27"/>
        <end position="80"/>
    </location>
</feature>
<dbReference type="EMBL" id="KZ679679">
    <property type="protein sequence ID" value="PTB55306.1"/>
    <property type="molecule type" value="Genomic_DNA"/>
</dbReference>
<keyword evidence="3" id="KW-1185">Reference proteome</keyword>
<evidence type="ECO:0000313" key="2">
    <source>
        <dbReference type="EMBL" id="PTB55306.1"/>
    </source>
</evidence>
<evidence type="ECO:0000313" key="3">
    <source>
        <dbReference type="Proteomes" id="UP000241690"/>
    </source>
</evidence>
<name>A0A2T4AE36_TRIHA</name>
<sequence length="80" mass="8637">MSILGISILQFCLFFFLSLLVSHLFCRGPAKSSTALLANVQPVLSAVVTWHCKKRGTMMLAPKTPVERNMENSGADGVGV</sequence>
<reference evidence="2 3" key="1">
    <citation type="submission" date="2016-07" db="EMBL/GenBank/DDBJ databases">
        <title>Multiple horizontal gene transfer events from other fungi enriched the ability of initially mycotrophic Trichoderma (Ascomycota) to feed on dead plant biomass.</title>
        <authorList>
            <consortium name="DOE Joint Genome Institute"/>
            <person name="Aerts A."/>
            <person name="Atanasova L."/>
            <person name="Chenthamara K."/>
            <person name="Zhang J."/>
            <person name="Grujic M."/>
            <person name="Henrissat B."/>
            <person name="Kuo A."/>
            <person name="Salamov A."/>
            <person name="Lipzen A."/>
            <person name="Labutti K."/>
            <person name="Barry K."/>
            <person name="Miao Y."/>
            <person name="Rahimi M.J."/>
            <person name="Shen Q."/>
            <person name="Grigoriev I.V."/>
            <person name="Kubicek C.P."/>
            <person name="Druzhinina I.S."/>
        </authorList>
    </citation>
    <scope>NUCLEOTIDE SEQUENCE [LARGE SCALE GENOMIC DNA]</scope>
    <source>
        <strain evidence="2 3">CBS 226.95</strain>
    </source>
</reference>
<keyword evidence="1" id="KW-0732">Signal</keyword>
<proteinExistence type="predicted"/>
<gene>
    <name evidence="2" type="ORF">M431DRAFT_506973</name>
</gene>
<dbReference type="AlphaFoldDB" id="A0A2T4AE36"/>
<dbReference type="RefSeq" id="XP_024774983.1">
    <property type="nucleotide sequence ID" value="XM_024918900.1"/>
</dbReference>
<evidence type="ECO:0008006" key="4">
    <source>
        <dbReference type="Google" id="ProtNLM"/>
    </source>
</evidence>